<dbReference type="SMART" id="SM00530">
    <property type="entry name" value="HTH_XRE"/>
    <property type="match status" value="1"/>
</dbReference>
<keyword evidence="4" id="KW-1185">Reference proteome</keyword>
<gene>
    <name evidence="2" type="ORF">BC008_01265</name>
    <name evidence="3" type="ORF">BC008_01460</name>
</gene>
<accession>A0A0V7ZVQ4</accession>
<reference evidence="2 4" key="1">
    <citation type="journal article" date="2015" name="Genome Announc.">
        <title>Draft Genome of the Euendolithic (true boring) Cyanobacterium Mastigocoleus testarum strain BC008.</title>
        <authorList>
            <person name="Guida B.S."/>
            <person name="Garcia-Pichel F."/>
        </authorList>
    </citation>
    <scope>NUCLEOTIDE SEQUENCE [LARGE SCALE GENOMIC DNA]</scope>
    <source>
        <strain evidence="2 4">BC008</strain>
    </source>
</reference>
<dbReference type="AlphaFoldDB" id="A0A0V7ZVQ4"/>
<organism evidence="2 4">
    <name type="scientific">Mastigocoleus testarum BC008</name>
    <dbReference type="NCBI Taxonomy" id="371196"/>
    <lineage>
        <taxon>Bacteria</taxon>
        <taxon>Bacillati</taxon>
        <taxon>Cyanobacteriota</taxon>
        <taxon>Cyanophyceae</taxon>
        <taxon>Nostocales</taxon>
        <taxon>Hapalosiphonaceae</taxon>
        <taxon>Mastigocoleus</taxon>
    </lineage>
</organism>
<dbReference type="RefSeq" id="WP_027846782.1">
    <property type="nucleotide sequence ID" value="NZ_LMTZ01000054.1"/>
</dbReference>
<dbReference type="Pfam" id="PF17765">
    <property type="entry name" value="MLTR_LBD"/>
    <property type="match status" value="1"/>
</dbReference>
<evidence type="ECO:0000313" key="3">
    <source>
        <dbReference type="EMBL" id="KST68654.1"/>
    </source>
</evidence>
<proteinExistence type="predicted"/>
<dbReference type="EMBL" id="LMTZ01000059">
    <property type="protein sequence ID" value="KST68523.1"/>
    <property type="molecule type" value="Genomic_DNA"/>
</dbReference>
<comment type="caution">
    <text evidence="2">The sequence shown here is derived from an EMBL/GenBank/DDBJ whole genome shotgun (WGS) entry which is preliminary data.</text>
</comment>
<dbReference type="OrthoDB" id="5346389at2"/>
<dbReference type="PANTHER" id="PTHR35010">
    <property type="entry name" value="BLL4672 PROTEIN-RELATED"/>
    <property type="match status" value="1"/>
</dbReference>
<evidence type="ECO:0000259" key="1">
    <source>
        <dbReference type="SMART" id="SM00530"/>
    </source>
</evidence>
<evidence type="ECO:0000313" key="4">
    <source>
        <dbReference type="Proteomes" id="UP000053372"/>
    </source>
</evidence>
<dbReference type="CDD" id="cd00093">
    <property type="entry name" value="HTH_XRE"/>
    <property type="match status" value="1"/>
</dbReference>
<name>A0A0V7ZVQ4_9CYAN</name>
<dbReference type="Proteomes" id="UP000053372">
    <property type="component" value="Unassembled WGS sequence"/>
</dbReference>
<dbReference type="InterPro" id="IPR010982">
    <property type="entry name" value="Lambda_DNA-bd_dom_sf"/>
</dbReference>
<dbReference type="Gene3D" id="1.10.260.40">
    <property type="entry name" value="lambda repressor-like DNA-binding domains"/>
    <property type="match status" value="1"/>
</dbReference>
<dbReference type="Gene3D" id="3.30.450.180">
    <property type="match status" value="1"/>
</dbReference>
<feature type="domain" description="HTH cro/C1-type" evidence="1">
    <location>
        <begin position="13"/>
        <end position="85"/>
    </location>
</feature>
<protein>
    <recommendedName>
        <fullName evidence="1">HTH cro/C1-type domain-containing protein</fullName>
    </recommendedName>
</protein>
<dbReference type="InterPro" id="IPR001387">
    <property type="entry name" value="Cro/C1-type_HTH"/>
</dbReference>
<dbReference type="Pfam" id="PF13560">
    <property type="entry name" value="HTH_31"/>
    <property type="match status" value="1"/>
</dbReference>
<dbReference type="SUPFAM" id="SSF47413">
    <property type="entry name" value="lambda repressor-like DNA-binding domains"/>
    <property type="match status" value="1"/>
</dbReference>
<dbReference type="GO" id="GO:0003677">
    <property type="term" value="F:DNA binding"/>
    <property type="evidence" value="ECO:0007669"/>
    <property type="project" value="InterPro"/>
</dbReference>
<evidence type="ECO:0000313" key="2">
    <source>
        <dbReference type="EMBL" id="KST68523.1"/>
    </source>
</evidence>
<sequence length="282" mass="32953">MNEEKRRKELAHFLRTRRARLKPNQVNLPNGFRRRTSGLRREEVAELAEIGVTWYTWLEQGREIKVSAKTLDKIASALQLNVHEKKHLSRLTKQHLPLNSSPPPVSVITPAMQYILNALGINPAYITNQKWDILAWNRSACALFGNFERMSLKNRNLIWLAFTDIAMRQLFVDWEDFAQCLLAQYRSTYYYFIEEESESTKLTEALQRASPEFQQWWSCHNVIGSSECRQELNHPIVGRLVLESIAFQICDLPYLQLIAYTPTQELETVEKLQKLFNLNHSC</sequence>
<dbReference type="InterPro" id="IPR041413">
    <property type="entry name" value="MLTR_LBD"/>
</dbReference>
<dbReference type="EMBL" id="LMTZ01000054">
    <property type="protein sequence ID" value="KST68654.1"/>
    <property type="molecule type" value="Genomic_DNA"/>
</dbReference>